<protein>
    <submittedName>
        <fullName evidence="2">Helix-turn-helix transcriptional regulator</fullName>
    </submittedName>
</protein>
<name>A0ABT1YXF1_9RHOB</name>
<dbReference type="InterPro" id="IPR001387">
    <property type="entry name" value="Cro/C1-type_HTH"/>
</dbReference>
<dbReference type="InterPro" id="IPR010982">
    <property type="entry name" value="Lambda_DNA-bd_dom_sf"/>
</dbReference>
<evidence type="ECO:0000313" key="3">
    <source>
        <dbReference type="Proteomes" id="UP001165396"/>
    </source>
</evidence>
<dbReference type="Proteomes" id="UP001165396">
    <property type="component" value="Unassembled WGS sequence"/>
</dbReference>
<dbReference type="SUPFAM" id="SSF47413">
    <property type="entry name" value="lambda repressor-like DNA-binding domains"/>
    <property type="match status" value="1"/>
</dbReference>
<dbReference type="PROSITE" id="PS50943">
    <property type="entry name" value="HTH_CROC1"/>
    <property type="match status" value="1"/>
</dbReference>
<evidence type="ECO:0000259" key="1">
    <source>
        <dbReference type="PROSITE" id="PS50943"/>
    </source>
</evidence>
<feature type="domain" description="HTH cro/C1-type" evidence="1">
    <location>
        <begin position="28"/>
        <end position="72"/>
    </location>
</feature>
<comment type="caution">
    <text evidence="2">The sequence shown here is derived from an EMBL/GenBank/DDBJ whole genome shotgun (WGS) entry which is preliminary data.</text>
</comment>
<organism evidence="2 3">
    <name type="scientific">Pseudosulfitobacter koreensis</name>
    <dbReference type="NCBI Taxonomy" id="2968472"/>
    <lineage>
        <taxon>Bacteria</taxon>
        <taxon>Pseudomonadati</taxon>
        <taxon>Pseudomonadota</taxon>
        <taxon>Alphaproteobacteria</taxon>
        <taxon>Rhodobacterales</taxon>
        <taxon>Roseobacteraceae</taxon>
        <taxon>Pseudosulfitobacter</taxon>
    </lineage>
</organism>
<reference evidence="2" key="1">
    <citation type="submission" date="2022-07" db="EMBL/GenBank/DDBJ databases">
        <title>Pseudosulfitobacter sp. strain AP-MA-4, whole genome sequence.</title>
        <authorList>
            <person name="Jiang Y."/>
        </authorList>
    </citation>
    <scope>NUCLEOTIDE SEQUENCE</scope>
    <source>
        <strain evidence="2">AP-MA-4</strain>
    </source>
</reference>
<gene>
    <name evidence="2" type="ORF">NTA49_03350</name>
</gene>
<dbReference type="Pfam" id="PF13560">
    <property type="entry name" value="HTH_31"/>
    <property type="match status" value="1"/>
</dbReference>
<keyword evidence="3" id="KW-1185">Reference proteome</keyword>
<dbReference type="Gene3D" id="1.10.260.40">
    <property type="entry name" value="lambda repressor-like DNA-binding domains"/>
    <property type="match status" value="1"/>
</dbReference>
<accession>A0ABT1YXF1</accession>
<proteinExistence type="predicted"/>
<dbReference type="RefSeq" id="WP_258293244.1">
    <property type="nucleotide sequence ID" value="NZ_JANKJG010000002.1"/>
</dbReference>
<dbReference type="SMART" id="SM00530">
    <property type="entry name" value="HTH_XRE"/>
    <property type="match status" value="1"/>
</dbReference>
<dbReference type="CDD" id="cd00093">
    <property type="entry name" value="HTH_XRE"/>
    <property type="match status" value="1"/>
</dbReference>
<sequence length="265" mass="30284">MNYNDRSPAELRDMFGANLRLLAQSYPSISELSRQLGVNRTQFNRYLAGESFPRPDVLARICSFFDVDARILLEPVNEIGTDCLSLQDPFIEDFLGDAAVTVPESLFPSGFYRFSRRSFLDPNRFVVGLVHVSRKNGSTFLRGFEPREVMKMQGLSNDSAAREFRGIVLCHDDGVAALVSRRGAATNTFNHLTREISFRNNFWIGYVARSIREGVNSNRVERMVYEHIPEGWRHVLKIARRAGFCDLADLTPFHRKLLCPDDPFR</sequence>
<evidence type="ECO:0000313" key="2">
    <source>
        <dbReference type="EMBL" id="MCR8825565.1"/>
    </source>
</evidence>
<dbReference type="EMBL" id="JANKJG010000002">
    <property type="protein sequence ID" value="MCR8825565.1"/>
    <property type="molecule type" value="Genomic_DNA"/>
</dbReference>